<evidence type="ECO:0000313" key="4">
    <source>
        <dbReference type="Proteomes" id="UP000001357"/>
    </source>
</evidence>
<dbReference type="GeneID" id="5894751"/>
<feature type="compositionally biased region" description="Basic residues" evidence="1">
    <location>
        <begin position="82"/>
        <end position="94"/>
    </location>
</feature>
<evidence type="ECO:0000313" key="3">
    <source>
        <dbReference type="EMBL" id="EDQ85765.1"/>
    </source>
</evidence>
<accession>A9V9Q8</accession>
<feature type="transmembrane region" description="Helical" evidence="2">
    <location>
        <begin position="979"/>
        <end position="1002"/>
    </location>
</feature>
<dbReference type="eggNOG" id="ENOG502TF4M">
    <property type="taxonomic scope" value="Eukaryota"/>
</dbReference>
<dbReference type="InParanoid" id="A9V9Q8"/>
<feature type="region of interest" description="Disordered" evidence="1">
    <location>
        <begin position="1"/>
        <end position="118"/>
    </location>
</feature>
<keyword evidence="4" id="KW-1185">Reference proteome</keyword>
<protein>
    <submittedName>
        <fullName evidence="3">Uncharacterized protein</fullName>
    </submittedName>
</protein>
<feature type="transmembrane region" description="Helical" evidence="2">
    <location>
        <begin position="842"/>
        <end position="863"/>
    </location>
</feature>
<keyword evidence="2" id="KW-0472">Membrane</keyword>
<keyword evidence="2" id="KW-1133">Transmembrane helix</keyword>
<feature type="transmembrane region" description="Helical" evidence="2">
    <location>
        <begin position="875"/>
        <end position="900"/>
    </location>
</feature>
<organism evidence="3 4">
    <name type="scientific">Monosiga brevicollis</name>
    <name type="common">Choanoflagellate</name>
    <dbReference type="NCBI Taxonomy" id="81824"/>
    <lineage>
        <taxon>Eukaryota</taxon>
        <taxon>Choanoflagellata</taxon>
        <taxon>Craspedida</taxon>
        <taxon>Salpingoecidae</taxon>
        <taxon>Monosiga</taxon>
    </lineage>
</organism>
<dbReference type="RefSeq" id="XP_001749480.1">
    <property type="nucleotide sequence ID" value="XM_001749428.1"/>
</dbReference>
<dbReference type="KEGG" id="mbr:MONBRDRAFT_28973"/>
<proteinExistence type="predicted"/>
<reference evidence="3 4" key="1">
    <citation type="journal article" date="2008" name="Nature">
        <title>The genome of the choanoflagellate Monosiga brevicollis and the origin of metazoans.</title>
        <authorList>
            <consortium name="JGI Sequencing"/>
            <person name="King N."/>
            <person name="Westbrook M.J."/>
            <person name="Young S.L."/>
            <person name="Kuo A."/>
            <person name="Abedin M."/>
            <person name="Chapman J."/>
            <person name="Fairclough S."/>
            <person name="Hellsten U."/>
            <person name="Isogai Y."/>
            <person name="Letunic I."/>
            <person name="Marr M."/>
            <person name="Pincus D."/>
            <person name="Putnam N."/>
            <person name="Rokas A."/>
            <person name="Wright K.J."/>
            <person name="Zuzow R."/>
            <person name="Dirks W."/>
            <person name="Good M."/>
            <person name="Goodstein D."/>
            <person name="Lemons D."/>
            <person name="Li W."/>
            <person name="Lyons J.B."/>
            <person name="Morris A."/>
            <person name="Nichols S."/>
            <person name="Richter D.J."/>
            <person name="Salamov A."/>
            <person name="Bork P."/>
            <person name="Lim W.A."/>
            <person name="Manning G."/>
            <person name="Miller W.T."/>
            <person name="McGinnis W."/>
            <person name="Shapiro H."/>
            <person name="Tjian R."/>
            <person name="Grigoriev I.V."/>
            <person name="Rokhsar D."/>
        </authorList>
    </citation>
    <scope>NUCLEOTIDE SEQUENCE [LARGE SCALE GENOMIC DNA]</scope>
    <source>
        <strain evidence="4">MX1 / ATCC 50154</strain>
    </source>
</reference>
<gene>
    <name evidence="3" type="ORF">MONBRDRAFT_28973</name>
</gene>
<evidence type="ECO:0000256" key="1">
    <source>
        <dbReference type="SAM" id="MobiDB-lite"/>
    </source>
</evidence>
<feature type="compositionally biased region" description="Low complexity" evidence="1">
    <location>
        <begin position="337"/>
        <end position="354"/>
    </location>
</feature>
<dbReference type="EMBL" id="CH991571">
    <property type="protein sequence ID" value="EDQ85765.1"/>
    <property type="molecule type" value="Genomic_DNA"/>
</dbReference>
<feature type="transmembrane region" description="Helical" evidence="2">
    <location>
        <begin position="912"/>
        <end position="931"/>
    </location>
</feature>
<feature type="compositionally biased region" description="Low complexity" evidence="1">
    <location>
        <begin position="24"/>
        <end position="55"/>
    </location>
</feature>
<dbReference type="Proteomes" id="UP000001357">
    <property type="component" value="Unassembled WGS sequence"/>
</dbReference>
<feature type="region of interest" description="Disordered" evidence="1">
    <location>
        <begin position="458"/>
        <end position="520"/>
    </location>
</feature>
<feature type="compositionally biased region" description="Acidic residues" evidence="1">
    <location>
        <begin position="56"/>
        <end position="70"/>
    </location>
</feature>
<feature type="transmembrane region" description="Helical" evidence="2">
    <location>
        <begin position="803"/>
        <end position="822"/>
    </location>
</feature>
<feature type="region of interest" description="Disordered" evidence="1">
    <location>
        <begin position="685"/>
        <end position="712"/>
    </location>
</feature>
<feature type="compositionally biased region" description="Low complexity" evidence="1">
    <location>
        <begin position="480"/>
        <end position="496"/>
    </location>
</feature>
<sequence length="1047" mass="113862">MAAQVRLPLDPEDVDEAQTDGSRSRSLSRSQSLSMSRSPSPAARDSASESGSESGSESESEGTTDMDSQEEDVRPPQFATRNARRHSSRSRSRSRPGPELHHAAQATASSGPAPTAVPLTDIPSGTYLINIQFEGKPLRMRLQLAAVNKPHQYIGYACDDWLRSYTVTAHPRLDKLNIMLQDSASKFSASLSLQPVSIGRNTAAGNLTLKGQAYWPAAAPGRAVMCFEAAEQPLGLSPLAPPHVNREVANVLLGPSEFAILLKHHGFDSAADGVVRANMTLQQFLCLPLEGVQSKLDLLSTRALDCMTFVTCFLFGHARLAAARDVLQTHETPSRLPPLRAAAPAPGSSSHARSSRSARLVMTLRRYHVPHWDALFSAACGLQGFLSMPLEDFHRYLDVAGTAQETELTGAVSLRRFNTRSRAAADGLDRMARAPWKSFATSEHRLIVTLRERQERQWQQQQVARRHRSARNSAGGHSAGSGTRSSMSSSGQSSDAGSDEDATRVEPSATTTPVADATAQPPAIRYRKPTLWDLLQLPVDVLDALRVASALDHLFDFRLQYHEFLNSARSCLINADTSRLLTRVCESQRLADAYFLLVACRPRLNGEQLAQIFGSLATTGSRRAPSPLAGLFRRMLTTHFDTDKLLGRSGTLGIIPHGEKNPVQGLQAPPVQELLAADHGRMRANSSALDRISRLHPRGSVDGGGSSTNLAGMDVETLGAAPPSAPSTLLVASNGTIGSASRPAMTPPTRRANLMSETDPLLVPPGSNASGTSPPGPRSRFPNGPAPPKTSESKPFAKGVKRLSMLLAFTTAVIWALAIVAITNDQTESSFLAAQRSSVFSFVPYGFALIILVAFLVLAMLNWQPQPRQPNIFNVLGDCLLLVLLVGGVVVGTYTARVIAMNLYQDGLEMDLVHVILFAARTLLLLVLGIIHHWSIRTYNRQLDDEMARLPSVVSDGMPLPRGALAESRRPPMPRWMEFSYFIIMMVQPAHFWTFLGSSYVLDTFMLFAFGRGVLLWDDWACVHPVDERAQADLLHVTPTYGQPRTI</sequence>
<dbReference type="AlphaFoldDB" id="A9V9Q8"/>
<feature type="region of interest" description="Disordered" evidence="1">
    <location>
        <begin position="332"/>
        <end position="354"/>
    </location>
</feature>
<name>A9V9Q8_MONBE</name>
<feature type="region of interest" description="Disordered" evidence="1">
    <location>
        <begin position="757"/>
        <end position="795"/>
    </location>
</feature>
<keyword evidence="2" id="KW-0812">Transmembrane</keyword>
<evidence type="ECO:0000256" key="2">
    <source>
        <dbReference type="SAM" id="Phobius"/>
    </source>
</evidence>